<evidence type="ECO:0000313" key="3">
    <source>
        <dbReference type="Proteomes" id="UP000000305"/>
    </source>
</evidence>
<proteinExistence type="predicted"/>
<dbReference type="HOGENOM" id="CLU_2796542_0_0_1"/>
<accession>E9GBV6</accession>
<name>E9GBV6_DAPPU</name>
<dbReference type="KEGG" id="dpx:DAPPUDRAFT_240564"/>
<protein>
    <submittedName>
        <fullName evidence="2">Uncharacterized protein</fullName>
    </submittedName>
</protein>
<organism evidence="2 3">
    <name type="scientific">Daphnia pulex</name>
    <name type="common">Water flea</name>
    <dbReference type="NCBI Taxonomy" id="6669"/>
    <lineage>
        <taxon>Eukaryota</taxon>
        <taxon>Metazoa</taxon>
        <taxon>Ecdysozoa</taxon>
        <taxon>Arthropoda</taxon>
        <taxon>Crustacea</taxon>
        <taxon>Branchiopoda</taxon>
        <taxon>Diplostraca</taxon>
        <taxon>Cladocera</taxon>
        <taxon>Anomopoda</taxon>
        <taxon>Daphniidae</taxon>
        <taxon>Daphnia</taxon>
    </lineage>
</organism>
<feature type="compositionally biased region" description="Acidic residues" evidence="1">
    <location>
        <begin position="1"/>
        <end position="10"/>
    </location>
</feature>
<keyword evidence="3" id="KW-1185">Reference proteome</keyword>
<dbReference type="AlphaFoldDB" id="E9GBV6"/>
<evidence type="ECO:0000256" key="1">
    <source>
        <dbReference type="SAM" id="MobiDB-lite"/>
    </source>
</evidence>
<feature type="region of interest" description="Disordered" evidence="1">
    <location>
        <begin position="1"/>
        <end position="20"/>
    </location>
</feature>
<dbReference type="EMBL" id="GL732538">
    <property type="protein sequence ID" value="EFX83089.1"/>
    <property type="molecule type" value="Genomic_DNA"/>
</dbReference>
<evidence type="ECO:0000313" key="2">
    <source>
        <dbReference type="EMBL" id="EFX83089.1"/>
    </source>
</evidence>
<dbReference type="Proteomes" id="UP000000305">
    <property type="component" value="Unassembled WGS sequence"/>
</dbReference>
<gene>
    <name evidence="2" type="ORF">DAPPUDRAFT_240564</name>
</gene>
<dbReference type="InParanoid" id="E9GBV6"/>
<reference evidence="2 3" key="1">
    <citation type="journal article" date="2011" name="Science">
        <title>The ecoresponsive genome of Daphnia pulex.</title>
        <authorList>
            <person name="Colbourne J.K."/>
            <person name="Pfrender M.E."/>
            <person name="Gilbert D."/>
            <person name="Thomas W.K."/>
            <person name="Tucker A."/>
            <person name="Oakley T.H."/>
            <person name="Tokishita S."/>
            <person name="Aerts A."/>
            <person name="Arnold G.J."/>
            <person name="Basu M.K."/>
            <person name="Bauer D.J."/>
            <person name="Caceres C.E."/>
            <person name="Carmel L."/>
            <person name="Casola C."/>
            <person name="Choi J.H."/>
            <person name="Detter J.C."/>
            <person name="Dong Q."/>
            <person name="Dusheyko S."/>
            <person name="Eads B.D."/>
            <person name="Frohlich T."/>
            <person name="Geiler-Samerotte K.A."/>
            <person name="Gerlach D."/>
            <person name="Hatcher P."/>
            <person name="Jogdeo S."/>
            <person name="Krijgsveld J."/>
            <person name="Kriventseva E.V."/>
            <person name="Kultz D."/>
            <person name="Laforsch C."/>
            <person name="Lindquist E."/>
            <person name="Lopez J."/>
            <person name="Manak J.R."/>
            <person name="Muller J."/>
            <person name="Pangilinan J."/>
            <person name="Patwardhan R.P."/>
            <person name="Pitluck S."/>
            <person name="Pritham E.J."/>
            <person name="Rechtsteiner A."/>
            <person name="Rho M."/>
            <person name="Rogozin I.B."/>
            <person name="Sakarya O."/>
            <person name="Salamov A."/>
            <person name="Schaack S."/>
            <person name="Shapiro H."/>
            <person name="Shiga Y."/>
            <person name="Skalitzky C."/>
            <person name="Smith Z."/>
            <person name="Souvorov A."/>
            <person name="Sung W."/>
            <person name="Tang Z."/>
            <person name="Tsuchiya D."/>
            <person name="Tu H."/>
            <person name="Vos H."/>
            <person name="Wang M."/>
            <person name="Wolf Y.I."/>
            <person name="Yamagata H."/>
            <person name="Yamada T."/>
            <person name="Ye Y."/>
            <person name="Shaw J.R."/>
            <person name="Andrews J."/>
            <person name="Crease T.J."/>
            <person name="Tang H."/>
            <person name="Lucas S.M."/>
            <person name="Robertson H.M."/>
            <person name="Bork P."/>
            <person name="Koonin E.V."/>
            <person name="Zdobnov E.M."/>
            <person name="Grigoriev I.V."/>
            <person name="Lynch M."/>
            <person name="Boore J.L."/>
        </authorList>
    </citation>
    <scope>NUCLEOTIDE SEQUENCE [LARGE SCALE GENOMIC DNA]</scope>
</reference>
<sequence>MYQIEDEGSEECGAMPSDVDDASALPVQVGRNELDRVLEARVYAEFMAVVVKKRLAMASTVINMAEPE</sequence>